<dbReference type="Proteomes" id="UP000634136">
    <property type="component" value="Unassembled WGS sequence"/>
</dbReference>
<evidence type="ECO:0000313" key="2">
    <source>
        <dbReference type="EMBL" id="KAF7811654.1"/>
    </source>
</evidence>
<gene>
    <name evidence="2" type="ORF">G2W53_032630</name>
</gene>
<evidence type="ECO:0000313" key="3">
    <source>
        <dbReference type="Proteomes" id="UP000634136"/>
    </source>
</evidence>
<dbReference type="EMBL" id="JAAIUW010000010">
    <property type="protein sequence ID" value="KAF7811654.1"/>
    <property type="molecule type" value="Genomic_DNA"/>
</dbReference>
<name>A0A834WC00_9FABA</name>
<comment type="caution">
    <text evidence="2">The sequence shown here is derived from an EMBL/GenBank/DDBJ whole genome shotgun (WGS) entry which is preliminary data.</text>
</comment>
<keyword evidence="3" id="KW-1185">Reference proteome</keyword>
<organism evidence="2 3">
    <name type="scientific">Senna tora</name>
    <dbReference type="NCBI Taxonomy" id="362788"/>
    <lineage>
        <taxon>Eukaryota</taxon>
        <taxon>Viridiplantae</taxon>
        <taxon>Streptophyta</taxon>
        <taxon>Embryophyta</taxon>
        <taxon>Tracheophyta</taxon>
        <taxon>Spermatophyta</taxon>
        <taxon>Magnoliopsida</taxon>
        <taxon>eudicotyledons</taxon>
        <taxon>Gunneridae</taxon>
        <taxon>Pentapetalae</taxon>
        <taxon>rosids</taxon>
        <taxon>fabids</taxon>
        <taxon>Fabales</taxon>
        <taxon>Fabaceae</taxon>
        <taxon>Caesalpinioideae</taxon>
        <taxon>Cassia clade</taxon>
        <taxon>Senna</taxon>
    </lineage>
</organism>
<feature type="compositionally biased region" description="Low complexity" evidence="1">
    <location>
        <begin position="15"/>
        <end position="29"/>
    </location>
</feature>
<sequence>MAAKSGAETSTNGDKPSPTTNKPPLTTKKLMSASGDKAAQMEKQQ</sequence>
<feature type="region of interest" description="Disordered" evidence="1">
    <location>
        <begin position="1"/>
        <end position="45"/>
    </location>
</feature>
<dbReference type="AlphaFoldDB" id="A0A834WC00"/>
<proteinExistence type="predicted"/>
<reference evidence="2" key="1">
    <citation type="submission" date="2020-09" db="EMBL/GenBank/DDBJ databases">
        <title>Genome-Enabled Discovery of Anthraquinone Biosynthesis in Senna tora.</title>
        <authorList>
            <person name="Kang S.-H."/>
            <person name="Pandey R.P."/>
            <person name="Lee C.-M."/>
            <person name="Sim J.-S."/>
            <person name="Jeong J.-T."/>
            <person name="Choi B.-S."/>
            <person name="Jung M."/>
            <person name="Ginzburg D."/>
            <person name="Zhao K."/>
            <person name="Won S.Y."/>
            <person name="Oh T.-J."/>
            <person name="Yu Y."/>
            <person name="Kim N.-H."/>
            <person name="Lee O.R."/>
            <person name="Lee T.-H."/>
            <person name="Bashyal P."/>
            <person name="Kim T.-S."/>
            <person name="Lee W.-H."/>
            <person name="Kawkins C."/>
            <person name="Kim C.-K."/>
            <person name="Kim J.S."/>
            <person name="Ahn B.O."/>
            <person name="Rhee S.Y."/>
            <person name="Sohng J.K."/>
        </authorList>
    </citation>
    <scope>NUCLEOTIDE SEQUENCE</scope>
    <source>
        <tissue evidence="2">Leaf</tissue>
    </source>
</reference>
<evidence type="ECO:0000256" key="1">
    <source>
        <dbReference type="SAM" id="MobiDB-lite"/>
    </source>
</evidence>
<protein>
    <submittedName>
        <fullName evidence="2">Uncharacterized protein</fullName>
    </submittedName>
</protein>
<accession>A0A834WC00</accession>